<keyword evidence="1" id="KW-0812">Transmembrane</keyword>
<proteinExistence type="predicted"/>
<dbReference type="EMBL" id="CP061800">
    <property type="protein sequence ID" value="QTA84027.1"/>
    <property type="molecule type" value="Genomic_DNA"/>
</dbReference>
<dbReference type="KEGG" id="dmm:dnm_000190"/>
<feature type="transmembrane region" description="Helical" evidence="1">
    <location>
        <begin position="7"/>
        <end position="31"/>
    </location>
</feature>
<dbReference type="AlphaFoldDB" id="A0A975GJX6"/>
<evidence type="ECO:0000313" key="3">
    <source>
        <dbReference type="Proteomes" id="UP000663722"/>
    </source>
</evidence>
<evidence type="ECO:0000256" key="1">
    <source>
        <dbReference type="SAM" id="Phobius"/>
    </source>
</evidence>
<sequence>MITVSDPFLYALSLVICIQNLILTHYFSLIFQSSGNL</sequence>
<accession>A0A975GJX6</accession>
<keyword evidence="3" id="KW-1185">Reference proteome</keyword>
<dbReference type="Proteomes" id="UP000663722">
    <property type="component" value="Chromosome"/>
</dbReference>
<protein>
    <submittedName>
        <fullName evidence="2">Uncharacterized protein</fullName>
    </submittedName>
</protein>
<reference evidence="2" key="1">
    <citation type="journal article" date="2021" name="Microb. Physiol.">
        <title>Proteogenomic Insights into the Physiology of Marine, Sulfate-Reducing, Filamentous Desulfonema limicola and Desulfonema magnum.</title>
        <authorList>
            <person name="Schnaars V."/>
            <person name="Wohlbrand L."/>
            <person name="Scheve S."/>
            <person name="Hinrichs C."/>
            <person name="Reinhardt R."/>
            <person name="Rabus R."/>
        </authorList>
    </citation>
    <scope>NUCLEOTIDE SEQUENCE</scope>
    <source>
        <strain evidence="2">4be13</strain>
    </source>
</reference>
<keyword evidence="1" id="KW-1133">Transmembrane helix</keyword>
<gene>
    <name evidence="2" type="ORF">dnm_000190</name>
</gene>
<organism evidence="2 3">
    <name type="scientific">Desulfonema magnum</name>
    <dbReference type="NCBI Taxonomy" id="45655"/>
    <lineage>
        <taxon>Bacteria</taxon>
        <taxon>Pseudomonadati</taxon>
        <taxon>Thermodesulfobacteriota</taxon>
        <taxon>Desulfobacteria</taxon>
        <taxon>Desulfobacterales</taxon>
        <taxon>Desulfococcaceae</taxon>
        <taxon>Desulfonema</taxon>
    </lineage>
</organism>
<keyword evidence="1" id="KW-0472">Membrane</keyword>
<evidence type="ECO:0000313" key="2">
    <source>
        <dbReference type="EMBL" id="QTA84027.1"/>
    </source>
</evidence>
<name>A0A975GJX6_9BACT</name>